<proteinExistence type="predicted"/>
<evidence type="ECO:0000313" key="2">
    <source>
        <dbReference type="Proteomes" id="UP001201812"/>
    </source>
</evidence>
<accession>A0AAD4MUP0</accession>
<comment type="caution">
    <text evidence="1">The sequence shown here is derived from an EMBL/GenBank/DDBJ whole genome shotgun (WGS) entry which is preliminary data.</text>
</comment>
<name>A0AAD4MUP0_9BILA</name>
<keyword evidence="2" id="KW-1185">Reference proteome</keyword>
<dbReference type="EMBL" id="JAKKPZ010000069">
    <property type="protein sequence ID" value="KAI1704319.1"/>
    <property type="molecule type" value="Genomic_DNA"/>
</dbReference>
<dbReference type="AlphaFoldDB" id="A0AAD4MUP0"/>
<evidence type="ECO:0000313" key="1">
    <source>
        <dbReference type="EMBL" id="KAI1704319.1"/>
    </source>
</evidence>
<sequence>MAKAFKTCGHKHEPPIITFTNECGLQTNCRRFSSRSKEYPMFHAFCSTILIWILLKDAYTANLESIPVEDVKKFATELSTISGPAVDVAEALKMVTAKTAPFIKLAGPVSSLVATFLEVGFPPTSDELKAIYLLRSTILDEFKAVGTRIQHVKTDLLYNLELKDYHEKVGLQLSDLLFAYDLAFGTANGTTFHTTLKTKCLHDSSPFKSLSVKFSWFKEICTWLKDVTTTFCPLPTSQEATIFAMAQALFRDIEYTIVGFNEYMPSYDRYVASKRQVIGKLTMLGIRHSKFRIGQIKKAVIATNKTYESLGEIISLVKAAMTGLDFNGNHDLRNQCLLKNVIEGEDYKRAPLQGMAQIIRYDLVRLATVSAICVNVSADGDLIAIRKMNNFINYHVEMISRHTRLWMEAKLSTFWPEVALEYAKQAVGKDDISDPYAYNATARRVMKAMNKRGPPKHVLIFFG</sequence>
<reference evidence="1" key="1">
    <citation type="submission" date="2022-01" db="EMBL/GenBank/DDBJ databases">
        <title>Genome Sequence Resource for Two Populations of Ditylenchus destructor, the Migratory Endoparasitic Phytonematode.</title>
        <authorList>
            <person name="Zhang H."/>
            <person name="Lin R."/>
            <person name="Xie B."/>
        </authorList>
    </citation>
    <scope>NUCLEOTIDE SEQUENCE</scope>
    <source>
        <strain evidence="1">BazhouSP</strain>
    </source>
</reference>
<protein>
    <submittedName>
        <fullName evidence="1">Uncharacterized protein</fullName>
    </submittedName>
</protein>
<organism evidence="1 2">
    <name type="scientific">Ditylenchus destructor</name>
    <dbReference type="NCBI Taxonomy" id="166010"/>
    <lineage>
        <taxon>Eukaryota</taxon>
        <taxon>Metazoa</taxon>
        <taxon>Ecdysozoa</taxon>
        <taxon>Nematoda</taxon>
        <taxon>Chromadorea</taxon>
        <taxon>Rhabditida</taxon>
        <taxon>Tylenchina</taxon>
        <taxon>Tylenchomorpha</taxon>
        <taxon>Sphaerularioidea</taxon>
        <taxon>Anguinidae</taxon>
        <taxon>Anguininae</taxon>
        <taxon>Ditylenchus</taxon>
    </lineage>
</organism>
<gene>
    <name evidence="1" type="ORF">DdX_14315</name>
</gene>
<dbReference type="Proteomes" id="UP001201812">
    <property type="component" value="Unassembled WGS sequence"/>
</dbReference>